<feature type="region of interest" description="Disordered" evidence="2">
    <location>
        <begin position="471"/>
        <end position="527"/>
    </location>
</feature>
<dbReference type="Proteomes" id="UP000094043">
    <property type="component" value="Chromosome 6"/>
</dbReference>
<organism evidence="3 4">
    <name type="scientific">Cryptococcus depauperatus CBS 7841</name>
    <dbReference type="NCBI Taxonomy" id="1295531"/>
    <lineage>
        <taxon>Eukaryota</taxon>
        <taxon>Fungi</taxon>
        <taxon>Dikarya</taxon>
        <taxon>Basidiomycota</taxon>
        <taxon>Agaricomycotina</taxon>
        <taxon>Tremellomycetes</taxon>
        <taxon>Tremellales</taxon>
        <taxon>Cryptococcaceae</taxon>
        <taxon>Cryptococcus</taxon>
    </lineage>
</organism>
<evidence type="ECO:0000313" key="3">
    <source>
        <dbReference type="EMBL" id="WVN89775.1"/>
    </source>
</evidence>
<dbReference type="GeneID" id="91089214"/>
<dbReference type="AlphaFoldDB" id="A0AAJ8M2R0"/>
<reference evidence="3" key="1">
    <citation type="submission" date="2016-06" db="EMBL/GenBank/DDBJ databases">
        <authorList>
            <person name="Cuomo C."/>
            <person name="Litvintseva A."/>
            <person name="Heitman J."/>
            <person name="Chen Y."/>
            <person name="Sun S."/>
            <person name="Springer D."/>
            <person name="Dromer F."/>
            <person name="Young S."/>
            <person name="Zeng Q."/>
            <person name="Chapman S."/>
            <person name="Gujja S."/>
            <person name="Saif S."/>
            <person name="Birren B."/>
        </authorList>
    </citation>
    <scope>NUCLEOTIDE SEQUENCE</scope>
    <source>
        <strain evidence="3">CBS 7841</strain>
    </source>
</reference>
<evidence type="ECO:0000256" key="2">
    <source>
        <dbReference type="SAM" id="MobiDB-lite"/>
    </source>
</evidence>
<proteinExistence type="predicted"/>
<feature type="compositionally biased region" description="Basic and acidic residues" evidence="2">
    <location>
        <begin position="481"/>
        <end position="492"/>
    </location>
</feature>
<feature type="compositionally biased region" description="Low complexity" evidence="2">
    <location>
        <begin position="571"/>
        <end position="591"/>
    </location>
</feature>
<feature type="compositionally biased region" description="Polar residues" evidence="2">
    <location>
        <begin position="1"/>
        <end position="31"/>
    </location>
</feature>
<feature type="region of interest" description="Disordered" evidence="2">
    <location>
        <begin position="566"/>
        <end position="646"/>
    </location>
</feature>
<dbReference type="EMBL" id="CP143789">
    <property type="protein sequence ID" value="WVN89775.1"/>
    <property type="molecule type" value="Genomic_DNA"/>
</dbReference>
<dbReference type="RefSeq" id="XP_066070475.1">
    <property type="nucleotide sequence ID" value="XM_066214378.1"/>
</dbReference>
<sequence>MQQKSSHFVVPQPTTLPSYPPSSQAQQTHNISPPPSSQYCPLPSRETQQVRPPSQQAYSHNSSYGYGLASSTSQNFRVESNMPVSAQELFVQNRGKAITTASDKIMAAVKELGWQLSSLQGEVASLKNDNRQLRDQLHEIQQGQRALPTRDEVSEGVLNSVVPALQEKFHSHLNEVNGLVKPLSRNIVDIVLPQVKNLLAERDRAERTAREKDELNHQPLEGLLTHLVSKLGAVESIGNTLPAIRSISQAVGDIALCKDSLARLQLITEQSHMNNTSNESQKLREISYALQQSLQDLHLKVDKSSNASQLSSQLSDQLELSKFTSYTVTTNMNLGKVFDALKVLMANQNDLKLLVQGLSSDSYSFSDSQRSLHHIKTHVYSSQEGSQAYFATPLSKGMTLEKMAPPTPGFTSHIRAAHSSSIQVPSTQSSSTQSSFSGDRPLVGNSVTDIFGPKSYISGSGQTQVDSVIQEEDSQVGSDMPETKASEVKDNETTDLLNEPLAVSTAKSKKKARTQKKKIIPPTPCEVEHPLTQSISVEAQLHEETNNETTAVSEQTQVSCQGNIRRQTRNSPQNSSQAQSSDATSSLSKASKNTRRRARIPSHISDSQPTPEQVHLSHTLPVQSMQNHPSPSSPPMPISSSAIKSDKSMPYQKIFLTHVLRGR</sequence>
<feature type="region of interest" description="Disordered" evidence="2">
    <location>
        <begin position="1"/>
        <end position="66"/>
    </location>
</feature>
<reference evidence="3" key="3">
    <citation type="submission" date="2024-01" db="EMBL/GenBank/DDBJ databases">
        <authorList>
            <person name="Coelho M.A."/>
            <person name="David-Palma M."/>
            <person name="Shea T."/>
            <person name="Sun S."/>
            <person name="Cuomo C.A."/>
            <person name="Heitman J."/>
        </authorList>
    </citation>
    <scope>NUCLEOTIDE SEQUENCE</scope>
    <source>
        <strain evidence="3">CBS 7841</strain>
    </source>
</reference>
<accession>A0AAJ8M2R0</accession>
<reference evidence="3" key="2">
    <citation type="journal article" date="2022" name="Elife">
        <title>Obligate sexual reproduction of a homothallic fungus closely related to the Cryptococcus pathogenic species complex.</title>
        <authorList>
            <person name="Passer A.R."/>
            <person name="Clancey S.A."/>
            <person name="Shea T."/>
            <person name="David-Palma M."/>
            <person name="Averette A.F."/>
            <person name="Boekhout T."/>
            <person name="Porcel B.M."/>
            <person name="Nowrousian M."/>
            <person name="Cuomo C.A."/>
            <person name="Sun S."/>
            <person name="Heitman J."/>
            <person name="Coelho M.A."/>
        </authorList>
    </citation>
    <scope>NUCLEOTIDE SEQUENCE</scope>
    <source>
        <strain evidence="3">CBS 7841</strain>
    </source>
</reference>
<feature type="compositionally biased region" description="Polar residues" evidence="2">
    <location>
        <begin position="45"/>
        <end position="66"/>
    </location>
</feature>
<protein>
    <submittedName>
        <fullName evidence="3">Uncharacterized protein</fullName>
    </submittedName>
</protein>
<evidence type="ECO:0000313" key="4">
    <source>
        <dbReference type="Proteomes" id="UP000094043"/>
    </source>
</evidence>
<feature type="region of interest" description="Disordered" evidence="2">
    <location>
        <begin position="418"/>
        <end position="441"/>
    </location>
</feature>
<name>A0AAJ8M2R0_9TREE</name>
<feature type="compositionally biased region" description="Low complexity" evidence="2">
    <location>
        <begin position="419"/>
        <end position="437"/>
    </location>
</feature>
<evidence type="ECO:0000256" key="1">
    <source>
        <dbReference type="SAM" id="Coils"/>
    </source>
</evidence>
<feature type="compositionally biased region" description="Basic residues" evidence="2">
    <location>
        <begin position="507"/>
        <end position="519"/>
    </location>
</feature>
<feature type="coiled-coil region" evidence="1">
    <location>
        <begin position="116"/>
        <end position="143"/>
    </location>
</feature>
<keyword evidence="4" id="KW-1185">Reference proteome</keyword>
<dbReference type="KEGG" id="cdep:91089214"/>
<gene>
    <name evidence="3" type="ORF">L203_105005</name>
</gene>
<keyword evidence="1" id="KW-0175">Coiled coil</keyword>